<dbReference type="InterPro" id="IPR055170">
    <property type="entry name" value="GFO_IDH_MocA-like_dom"/>
</dbReference>
<feature type="domain" description="Gfo/Idh/MocA-like oxidoreductase N-terminal" evidence="7">
    <location>
        <begin position="114"/>
        <end position="209"/>
    </location>
</feature>
<dbReference type="SUPFAM" id="SSF53335">
    <property type="entry name" value="S-adenosyl-L-methionine-dependent methyltransferases"/>
    <property type="match status" value="1"/>
</dbReference>
<dbReference type="Gene3D" id="3.40.50.720">
    <property type="entry name" value="NAD(P)-binding Rossmann-like Domain"/>
    <property type="match status" value="1"/>
</dbReference>
<organism evidence="9 10">
    <name type="scientific">Raphidocelis subcapitata</name>
    <dbReference type="NCBI Taxonomy" id="307507"/>
    <lineage>
        <taxon>Eukaryota</taxon>
        <taxon>Viridiplantae</taxon>
        <taxon>Chlorophyta</taxon>
        <taxon>core chlorophytes</taxon>
        <taxon>Chlorophyceae</taxon>
        <taxon>CS clade</taxon>
        <taxon>Sphaeropleales</taxon>
        <taxon>Selenastraceae</taxon>
        <taxon>Raphidocelis</taxon>
    </lineage>
</organism>
<dbReference type="PANTHER" id="PTHR11265">
    <property type="entry name" value="S-ADENOSYL-METHYLTRANSFERASE MRAW"/>
    <property type="match status" value="1"/>
</dbReference>
<sequence>MRLLHGHLAPAAPPAPARARRRRGAATSRAPPVPPRRFTAAAAAAAPPGADPRLMPREEPQLLPGEEPHRSMDPGQLRRVLNFLGRDGPPKQPRPALRIGVATYACIWPARRLPDVVIAGVAARDPKRAEAYARAHGIPRTYPSYAALVDDPGLDAVYIGLPNGLHGQWAAAALAAGKHVLCEKPFAANEEEARRVMDIAAARGRVCREAFHNAEHPAVKHAAALLQGGAIGELTSLRARVAIPSWAFGGGDIRFNADLAGGCMMDAGCYCAHALRFFPGLEPSAVLAASPKGAPVNGCDAGMVASVAYGPDPAAAAAGGGGAGPSPRLVGHLDADLRSDALLPVTTLTAEGTRGRLTMDNFLVPFFFHRITVSASPGDDGPAATRSVCVHGAGESNYWLQLRRFADDVAALEGRGSGGRTPAEAAAAVREDARGAVANAALVDAVYRAAGLRPREPTERWCGNDDGAPHVPVLLNEVLQQFSGRQVKVYVDCTLGAGGHAAHMLRQHPEMTSLVGFDLDPLAHQLAGARLERERAAAGGRPGLAVSLLRGNYSGVAAALEGLPGGSLAGRVDAMLMDLGVSSMQLDTPSRGFSFAADGPLDMRLNPDGPLSAADLVNGWSEEAIGRVLREYGEEKAWRAVARRIVDAREAAPITTTAALVAAVGQTVFRDKRGGGRGGRQIHPATRTFQALRIAVNDELRQLETALPAALACLAPGGRLAVISFHSLEDRLVKRALARAAGRPTPEDEADTHGPDGAAALDALRAAAIGEAVLRRPLTAGEEEVAANPRARSAKLRVFERAGGAGGGDGGSAGTVWRGSKRRRREAELQRLQQQGQQAPGGSAQ</sequence>
<dbReference type="InterPro" id="IPR036291">
    <property type="entry name" value="NAD(P)-bd_dom_sf"/>
</dbReference>
<keyword evidence="5" id="KW-0949">S-adenosyl-L-methionine</keyword>
<evidence type="ECO:0000313" key="9">
    <source>
        <dbReference type="EMBL" id="GBF99789.1"/>
    </source>
</evidence>
<dbReference type="Pfam" id="PF01795">
    <property type="entry name" value="Methyltransf_5"/>
    <property type="match status" value="1"/>
</dbReference>
<dbReference type="SUPFAM" id="SSF81799">
    <property type="entry name" value="Putative methyltransferase TM0872, insert domain"/>
    <property type="match status" value="1"/>
</dbReference>
<dbReference type="SUPFAM" id="SSF55347">
    <property type="entry name" value="Glyceraldehyde-3-phosphate dehydrogenase-like, C-terminal domain"/>
    <property type="match status" value="1"/>
</dbReference>
<comment type="caution">
    <text evidence="9">The sequence shown here is derived from an EMBL/GenBank/DDBJ whole genome shotgun (WGS) entry which is preliminary data.</text>
</comment>
<keyword evidence="10" id="KW-1185">Reference proteome</keyword>
<feature type="compositionally biased region" description="Gly residues" evidence="6">
    <location>
        <begin position="803"/>
        <end position="813"/>
    </location>
</feature>
<dbReference type="Pfam" id="PF22725">
    <property type="entry name" value="GFO_IDH_MocA_C3"/>
    <property type="match status" value="1"/>
</dbReference>
<protein>
    <submittedName>
        <fullName evidence="9">16S rRNA (Cytosine(1402)-N(4))-methyltransferase</fullName>
    </submittedName>
</protein>
<comment type="similarity">
    <text evidence="2">Belongs to the Gfo/Idh/MocA family.</text>
</comment>
<reference evidence="9 10" key="1">
    <citation type="journal article" date="2018" name="Sci. Rep.">
        <title>Raphidocelis subcapitata (=Pseudokirchneriella subcapitata) provides an insight into genome evolution and environmental adaptations in the Sphaeropleales.</title>
        <authorList>
            <person name="Suzuki S."/>
            <person name="Yamaguchi H."/>
            <person name="Nakajima N."/>
            <person name="Kawachi M."/>
        </authorList>
    </citation>
    <scope>NUCLEOTIDE SEQUENCE [LARGE SCALE GENOMIC DNA]</scope>
    <source>
        <strain evidence="9 10">NIES-35</strain>
    </source>
</reference>
<keyword evidence="4 9" id="KW-0808">Transferase</keyword>
<evidence type="ECO:0000256" key="2">
    <source>
        <dbReference type="ARBA" id="ARBA00010928"/>
    </source>
</evidence>
<evidence type="ECO:0000259" key="8">
    <source>
        <dbReference type="Pfam" id="PF22725"/>
    </source>
</evidence>
<feature type="compositionally biased region" description="Low complexity" evidence="6">
    <location>
        <begin position="25"/>
        <end position="53"/>
    </location>
</feature>
<dbReference type="GO" id="GO:0070475">
    <property type="term" value="P:rRNA base methylation"/>
    <property type="evidence" value="ECO:0007669"/>
    <property type="project" value="TreeGrafter"/>
</dbReference>
<name>A0A2V0PJS2_9CHLO</name>
<dbReference type="InterPro" id="IPR002903">
    <property type="entry name" value="RsmH"/>
</dbReference>
<dbReference type="SUPFAM" id="SSF51735">
    <property type="entry name" value="NAD(P)-binding Rossmann-fold domains"/>
    <property type="match status" value="1"/>
</dbReference>
<evidence type="ECO:0000256" key="6">
    <source>
        <dbReference type="SAM" id="MobiDB-lite"/>
    </source>
</evidence>
<feature type="region of interest" description="Disordered" evidence="6">
    <location>
        <begin position="1"/>
        <end position="74"/>
    </location>
</feature>
<dbReference type="InParanoid" id="A0A2V0PJS2"/>
<evidence type="ECO:0000256" key="5">
    <source>
        <dbReference type="ARBA" id="ARBA00022691"/>
    </source>
</evidence>
<dbReference type="STRING" id="307507.A0A2V0PJS2"/>
<dbReference type="NCBIfam" id="TIGR00006">
    <property type="entry name" value="16S rRNA (cytosine(1402)-N(4))-methyltransferase RsmH"/>
    <property type="match status" value="1"/>
</dbReference>
<dbReference type="PANTHER" id="PTHR11265:SF0">
    <property type="entry name" value="12S RRNA N4-METHYLCYTIDINE METHYLTRANSFERASE"/>
    <property type="match status" value="1"/>
</dbReference>
<dbReference type="GO" id="GO:0000166">
    <property type="term" value="F:nucleotide binding"/>
    <property type="evidence" value="ECO:0007669"/>
    <property type="project" value="InterPro"/>
</dbReference>
<keyword evidence="3 9" id="KW-0489">Methyltransferase</keyword>
<dbReference type="Pfam" id="PF01408">
    <property type="entry name" value="GFO_IDH_MocA"/>
    <property type="match status" value="1"/>
</dbReference>
<evidence type="ECO:0000259" key="7">
    <source>
        <dbReference type="Pfam" id="PF01408"/>
    </source>
</evidence>
<evidence type="ECO:0000256" key="4">
    <source>
        <dbReference type="ARBA" id="ARBA00022679"/>
    </source>
</evidence>
<dbReference type="Gene3D" id="3.40.50.150">
    <property type="entry name" value="Vaccinia Virus protein VP39"/>
    <property type="match status" value="1"/>
</dbReference>
<feature type="domain" description="GFO/IDH/MocA-like oxidoreductase" evidence="8">
    <location>
        <begin position="220"/>
        <end position="305"/>
    </location>
</feature>
<dbReference type="Proteomes" id="UP000247498">
    <property type="component" value="Unassembled WGS sequence"/>
</dbReference>
<dbReference type="InterPro" id="IPR029063">
    <property type="entry name" value="SAM-dependent_MTases_sf"/>
</dbReference>
<dbReference type="GO" id="GO:0071424">
    <property type="term" value="F:rRNA (cytosine-N4-)-methyltransferase activity"/>
    <property type="evidence" value="ECO:0007669"/>
    <property type="project" value="TreeGrafter"/>
</dbReference>
<feature type="compositionally biased region" description="Basic and acidic residues" evidence="6">
    <location>
        <begin position="54"/>
        <end position="72"/>
    </location>
</feature>
<dbReference type="AlphaFoldDB" id="A0A2V0PJS2"/>
<evidence type="ECO:0000256" key="3">
    <source>
        <dbReference type="ARBA" id="ARBA00022603"/>
    </source>
</evidence>
<evidence type="ECO:0000313" key="10">
    <source>
        <dbReference type="Proteomes" id="UP000247498"/>
    </source>
</evidence>
<accession>A0A2V0PJS2</accession>
<comment type="similarity">
    <text evidence="1">Belongs to the methyltransferase superfamily. RsmH family.</text>
</comment>
<dbReference type="Gene3D" id="3.30.360.10">
    <property type="entry name" value="Dihydrodipicolinate Reductase, domain 2"/>
    <property type="match status" value="1"/>
</dbReference>
<feature type="region of interest" description="Disordered" evidence="6">
    <location>
        <begin position="801"/>
        <end position="845"/>
    </location>
</feature>
<dbReference type="Gene3D" id="1.10.150.170">
    <property type="entry name" value="Putative methyltransferase TM0872, insert domain"/>
    <property type="match status" value="1"/>
</dbReference>
<dbReference type="OrthoDB" id="2129491at2759"/>
<evidence type="ECO:0000256" key="1">
    <source>
        <dbReference type="ARBA" id="ARBA00010396"/>
    </source>
</evidence>
<dbReference type="InterPro" id="IPR023397">
    <property type="entry name" value="SAM-dep_MeTrfase_MraW_recog"/>
</dbReference>
<dbReference type="HAMAP" id="MF_01007">
    <property type="entry name" value="16SrRNA_methyltr_H"/>
    <property type="match status" value="1"/>
</dbReference>
<proteinExistence type="inferred from homology"/>
<dbReference type="InterPro" id="IPR000683">
    <property type="entry name" value="Gfo/Idh/MocA-like_OxRdtase_N"/>
</dbReference>
<dbReference type="EMBL" id="BDRX01000173">
    <property type="protein sequence ID" value="GBF99789.1"/>
    <property type="molecule type" value="Genomic_DNA"/>
</dbReference>
<gene>
    <name evidence="9" type="ORF">Rsub_12229</name>
</gene>